<feature type="signal peptide" evidence="2">
    <location>
        <begin position="1"/>
        <end position="23"/>
    </location>
</feature>
<proteinExistence type="predicted"/>
<reference evidence="3 4" key="1">
    <citation type="submission" date="2020-12" db="EMBL/GenBank/DDBJ databases">
        <title>Metabolic potential, ecology and presence of endohyphal bacteria is reflected in genomic diversity of Mucoromycotina.</title>
        <authorList>
            <person name="Muszewska A."/>
            <person name="Okrasinska A."/>
            <person name="Steczkiewicz K."/>
            <person name="Drgas O."/>
            <person name="Orlowska M."/>
            <person name="Perlinska-Lenart U."/>
            <person name="Aleksandrzak-Piekarczyk T."/>
            <person name="Szatraj K."/>
            <person name="Zielenkiewicz U."/>
            <person name="Pilsyk S."/>
            <person name="Malc E."/>
            <person name="Mieczkowski P."/>
            <person name="Kruszewska J.S."/>
            <person name="Biernat P."/>
            <person name="Pawlowska J."/>
        </authorList>
    </citation>
    <scope>NUCLEOTIDE SEQUENCE [LARGE SCALE GENOMIC DNA]</scope>
    <source>
        <strain evidence="3 4">CBS 142.35</strain>
    </source>
</reference>
<feature type="compositionally biased region" description="Low complexity" evidence="1">
    <location>
        <begin position="53"/>
        <end position="67"/>
    </location>
</feature>
<dbReference type="Proteomes" id="UP000646827">
    <property type="component" value="Unassembled WGS sequence"/>
</dbReference>
<dbReference type="AlphaFoldDB" id="A0A8H7RUG0"/>
<name>A0A8H7RUG0_9FUNG</name>
<evidence type="ECO:0000256" key="1">
    <source>
        <dbReference type="SAM" id="MobiDB-lite"/>
    </source>
</evidence>
<gene>
    <name evidence="3" type="ORF">INT45_003157</name>
</gene>
<comment type="caution">
    <text evidence="3">The sequence shown here is derived from an EMBL/GenBank/DDBJ whole genome shotgun (WGS) entry which is preliminary data.</text>
</comment>
<dbReference type="OrthoDB" id="2287538at2759"/>
<organism evidence="3 4">
    <name type="scientific">Circinella minor</name>
    <dbReference type="NCBI Taxonomy" id="1195481"/>
    <lineage>
        <taxon>Eukaryota</taxon>
        <taxon>Fungi</taxon>
        <taxon>Fungi incertae sedis</taxon>
        <taxon>Mucoromycota</taxon>
        <taxon>Mucoromycotina</taxon>
        <taxon>Mucoromycetes</taxon>
        <taxon>Mucorales</taxon>
        <taxon>Lichtheimiaceae</taxon>
        <taxon>Circinella</taxon>
    </lineage>
</organism>
<keyword evidence="2" id="KW-0732">Signal</keyword>
<sequence length="369" mass="42564">MFVFLGLLKYLTWRLFYLWTSDEQPDWYTIMEEILELKSDDHTASNNEKRSSSRQSTNSTNSSNGSTLLTESQKASFKSKYDSLVREKMWEIEEGVYVEEKMYEYGLTVPYEQFHPIKQFDLDFSKRMILDIVSSYRWGNIYRTAVAGGERDFIMLIWRAIDMCFQNLRVDALRSDQQSLAGSARYNENRVGDDGRIKPKVQGYKPDLILKKEQLEYGASENGGADEAGIGAKEVTEKYIKLPKTLKDMALRLAADLNNEEKKIRKLQIVGIINTHLRMNSMILDMPAGYVCRITPLVEQKIGATLGEQMYKTYIPFLKQVIMLKMMVKNTIDVVTAAVDDDEDSDTEQNRIGYLPFVKRKKTITIHHG</sequence>
<accession>A0A8H7RUG0</accession>
<keyword evidence="4" id="KW-1185">Reference proteome</keyword>
<evidence type="ECO:0000313" key="3">
    <source>
        <dbReference type="EMBL" id="KAG2216828.1"/>
    </source>
</evidence>
<feature type="compositionally biased region" description="Basic and acidic residues" evidence="1">
    <location>
        <begin position="41"/>
        <end position="51"/>
    </location>
</feature>
<feature type="region of interest" description="Disordered" evidence="1">
    <location>
        <begin position="41"/>
        <end position="71"/>
    </location>
</feature>
<protein>
    <submittedName>
        <fullName evidence="3">Uncharacterized protein</fullName>
    </submittedName>
</protein>
<evidence type="ECO:0000313" key="4">
    <source>
        <dbReference type="Proteomes" id="UP000646827"/>
    </source>
</evidence>
<dbReference type="EMBL" id="JAEPRB010000356">
    <property type="protein sequence ID" value="KAG2216828.1"/>
    <property type="molecule type" value="Genomic_DNA"/>
</dbReference>
<feature type="chain" id="PRO_5034347728" evidence="2">
    <location>
        <begin position="24"/>
        <end position="369"/>
    </location>
</feature>
<evidence type="ECO:0000256" key="2">
    <source>
        <dbReference type="SAM" id="SignalP"/>
    </source>
</evidence>